<dbReference type="Gene3D" id="1.10.340.20">
    <property type="entry name" value="Apc36109-like domain"/>
    <property type="match status" value="1"/>
</dbReference>
<dbReference type="RefSeq" id="WP_033843171.1">
    <property type="nucleotide sequence ID" value="NZ_AP022557.1"/>
</dbReference>
<dbReference type="AlphaFoldDB" id="A0A679FUH7"/>
<evidence type="ECO:0000313" key="2">
    <source>
        <dbReference type="Proteomes" id="UP000501421"/>
    </source>
</evidence>
<protein>
    <recommendedName>
        <fullName evidence="3">DUF1871 domain-containing protein</fullName>
    </recommendedName>
</protein>
<evidence type="ECO:0000313" key="1">
    <source>
        <dbReference type="EMBL" id="BBW97376.1"/>
    </source>
</evidence>
<dbReference type="InterPro" id="IPR023162">
    <property type="entry name" value="Apc36109-like_dom_sf"/>
</dbReference>
<sequence>MDGPLLNQRLLEAVGAWDPFGCGSDAYEVEAADVLQAVYDTDDPRLLAARIQSIYEFAFDHTIPFYDCLQLAWQLLELKRAASCSPPV</sequence>
<organism evidence="1 2">
    <name type="scientific">Geobacillus subterraneus</name>
    <dbReference type="NCBI Taxonomy" id="129338"/>
    <lineage>
        <taxon>Bacteria</taxon>
        <taxon>Bacillati</taxon>
        <taxon>Bacillota</taxon>
        <taxon>Bacilli</taxon>
        <taxon>Bacillales</taxon>
        <taxon>Anoxybacillaceae</taxon>
        <taxon>Geobacillus</taxon>
    </lineage>
</organism>
<dbReference type="Pfam" id="PF08958">
    <property type="entry name" value="DUF1871"/>
    <property type="match status" value="1"/>
</dbReference>
<proteinExistence type="predicted"/>
<dbReference type="SUPFAM" id="SSF116922">
    <property type="entry name" value="YugE-like"/>
    <property type="match status" value="1"/>
</dbReference>
<accession>A0A679FUH7</accession>
<name>A0A679FUH7_9BACL</name>
<keyword evidence="2" id="KW-1185">Reference proteome</keyword>
<gene>
    <name evidence="1" type="primary">yugE</name>
    <name evidence="1" type="ORF">GsuE55_22090</name>
</gene>
<dbReference type="InterPro" id="IPR015053">
    <property type="entry name" value="DUF1871"/>
</dbReference>
<reference evidence="2" key="1">
    <citation type="journal article" date="2020" name="Microbiol. Resour. Announc.">
        <title>Complete Genome Sequence of Geobacillus sp. Strain E55-1, Isolated from Mine Geyser in Japan.</title>
        <authorList>
            <person name="Miyazaki K."/>
            <person name="Hase E."/>
            <person name="Tokito N."/>
        </authorList>
    </citation>
    <scope>NUCLEOTIDE SEQUENCE [LARGE SCALE GENOMIC DNA]</scope>
    <source>
        <strain evidence="2">E55-1</strain>
    </source>
</reference>
<dbReference type="EMBL" id="AP022557">
    <property type="protein sequence ID" value="BBW97376.1"/>
    <property type="molecule type" value="Genomic_DNA"/>
</dbReference>
<evidence type="ECO:0008006" key="3">
    <source>
        <dbReference type="Google" id="ProtNLM"/>
    </source>
</evidence>
<dbReference type="Proteomes" id="UP000501421">
    <property type="component" value="Chromosome"/>
</dbReference>